<evidence type="ECO:0000313" key="2">
    <source>
        <dbReference type="Proteomes" id="UP001259832"/>
    </source>
</evidence>
<dbReference type="Proteomes" id="UP001259832">
    <property type="component" value="Unassembled WGS sequence"/>
</dbReference>
<name>A0AAD9LT64_9STRA</name>
<accession>A0AAD9LT64</accession>
<reference evidence="1" key="1">
    <citation type="submission" date="2023-08" db="EMBL/GenBank/DDBJ databases">
        <title>Reference Genome Resource for the Citrus Pathogen Phytophthora citrophthora.</title>
        <authorList>
            <person name="Moller H."/>
            <person name="Coetzee B."/>
            <person name="Rose L.J."/>
            <person name="Van Niekerk J.M."/>
        </authorList>
    </citation>
    <scope>NUCLEOTIDE SEQUENCE</scope>
    <source>
        <strain evidence="1">STE-U-9442</strain>
    </source>
</reference>
<organism evidence="1 2">
    <name type="scientific">Phytophthora citrophthora</name>
    <dbReference type="NCBI Taxonomy" id="4793"/>
    <lineage>
        <taxon>Eukaryota</taxon>
        <taxon>Sar</taxon>
        <taxon>Stramenopiles</taxon>
        <taxon>Oomycota</taxon>
        <taxon>Peronosporomycetes</taxon>
        <taxon>Peronosporales</taxon>
        <taxon>Peronosporaceae</taxon>
        <taxon>Phytophthora</taxon>
    </lineage>
</organism>
<gene>
    <name evidence="1" type="ORF">P3T76_000897</name>
</gene>
<keyword evidence="2" id="KW-1185">Reference proteome</keyword>
<dbReference type="EMBL" id="JASMQC010000001">
    <property type="protein sequence ID" value="KAK1948608.1"/>
    <property type="molecule type" value="Genomic_DNA"/>
</dbReference>
<dbReference type="AlphaFoldDB" id="A0AAD9LT64"/>
<sequence>MAYDVRRGLQAVREMQGRIRGIYGPLIDFLRPVDYCNRYGSTICIAVDEAAGGALFRGYG</sequence>
<evidence type="ECO:0000313" key="1">
    <source>
        <dbReference type="EMBL" id="KAK1948608.1"/>
    </source>
</evidence>
<comment type="caution">
    <text evidence="1">The sequence shown here is derived from an EMBL/GenBank/DDBJ whole genome shotgun (WGS) entry which is preliminary data.</text>
</comment>
<protein>
    <submittedName>
        <fullName evidence="1">Uncharacterized protein</fullName>
    </submittedName>
</protein>
<proteinExistence type="predicted"/>